<evidence type="ECO:0000256" key="1">
    <source>
        <dbReference type="ARBA" id="ARBA00009059"/>
    </source>
</evidence>
<dbReference type="PANTHER" id="PTHR12753">
    <property type="entry name" value="AD-003 - RELATED"/>
    <property type="match status" value="1"/>
</dbReference>
<dbReference type="GO" id="GO:0005737">
    <property type="term" value="C:cytoplasm"/>
    <property type="evidence" value="ECO:0007669"/>
    <property type="project" value="TreeGrafter"/>
</dbReference>
<dbReference type="EC" id="2.1.1.244" evidence="5"/>
<dbReference type="GO" id="GO:0032259">
    <property type="term" value="P:methylation"/>
    <property type="evidence" value="ECO:0007669"/>
    <property type="project" value="UniProtKB-KW"/>
</dbReference>
<evidence type="ECO:0000256" key="9">
    <source>
        <dbReference type="ARBA" id="ARBA00047885"/>
    </source>
</evidence>
<evidence type="ECO:0000256" key="4">
    <source>
        <dbReference type="ARBA" id="ARBA00022691"/>
    </source>
</evidence>
<dbReference type="InterPro" id="IPR029063">
    <property type="entry name" value="SAM-dependent_MTases_sf"/>
</dbReference>
<sequence>MSCDDTKDTQENINYLDAITYWTHIPPTVDGMLGGFGFISSVDIQGSEQFLKTLFQLKKPPGKDRALDCGAGIGRVTKHVLSRFFAKVDLVEPIESFIKEAPNYIKNSEKVGELFNVGLQDFKPCTSYDVVWCQWVLAHLTNPDLVSFLRTCGKSLKPNGVIVVKENLSSCEEGDMDKNDSSRTRHENELKKIFISAGLKITKEAVQKKFPKELYRVKMYALRPDSSYVMNEINSS</sequence>
<keyword evidence="2" id="KW-0489">Methyltransferase</keyword>
<keyword evidence="3" id="KW-0808">Transferase</keyword>
<evidence type="ECO:0000256" key="5">
    <source>
        <dbReference type="ARBA" id="ARBA00039112"/>
    </source>
</evidence>
<feature type="binding site" evidence="11">
    <location>
        <position position="70"/>
    </location>
    <ligand>
        <name>S-adenosyl-L-methionine</name>
        <dbReference type="ChEBI" id="CHEBI:59789"/>
    </ligand>
</feature>
<gene>
    <name evidence="12" type="ORF">g.12629</name>
</gene>
<feature type="binding site" evidence="11">
    <location>
        <position position="134"/>
    </location>
    <ligand>
        <name>S-adenosyl-L-methionine</name>
        <dbReference type="ChEBI" id="CHEBI:59789"/>
    </ligand>
</feature>
<dbReference type="Pfam" id="PF05891">
    <property type="entry name" value="Methyltransf_PK"/>
    <property type="match status" value="1"/>
</dbReference>
<evidence type="ECO:0000256" key="10">
    <source>
        <dbReference type="ARBA" id="ARBA00048167"/>
    </source>
</evidence>
<evidence type="ECO:0000256" key="2">
    <source>
        <dbReference type="ARBA" id="ARBA00022603"/>
    </source>
</evidence>
<comment type="catalytic activity">
    <reaction evidence="8">
        <text>N-terminal L-seryl-L-prolyl-L-lysyl-[protein] + 3 S-adenosyl-L-methionine = N-terminal N,N,N-trimethyl-L-seryl-L-prolyl-L-lysyl-[protein] + 3 S-adenosyl-L-homocysteine + 3 H(+)</text>
        <dbReference type="Rhea" id="RHEA:54724"/>
        <dbReference type="Rhea" id="RHEA-COMP:13789"/>
        <dbReference type="Rhea" id="RHEA-COMP:13973"/>
        <dbReference type="ChEBI" id="CHEBI:15378"/>
        <dbReference type="ChEBI" id="CHEBI:57856"/>
        <dbReference type="ChEBI" id="CHEBI:59789"/>
        <dbReference type="ChEBI" id="CHEBI:138061"/>
        <dbReference type="ChEBI" id="CHEBI:138317"/>
        <dbReference type="EC" id="2.1.1.244"/>
    </reaction>
</comment>
<reference evidence="12" key="1">
    <citation type="submission" date="2015-11" db="EMBL/GenBank/DDBJ databases">
        <title>De novo transcriptome assembly of four potential Pierce s Disease insect vectors from Arizona vineyards.</title>
        <authorList>
            <person name="Tassone E.E."/>
        </authorList>
    </citation>
    <scope>NUCLEOTIDE SEQUENCE</scope>
</reference>
<comment type="catalytic activity">
    <reaction evidence="9">
        <text>N-terminal L-prolyl-L-prolyl-L-lysyl-[protein] + 2 S-adenosyl-L-methionine = N-terminal N,N-dimethyl-L-prolyl-L-prolyl-L-lysyl-[protein] + 2 S-adenosyl-L-homocysteine + 2 H(+)</text>
        <dbReference type="Rhea" id="RHEA:54736"/>
        <dbReference type="Rhea" id="RHEA-COMP:13787"/>
        <dbReference type="Rhea" id="RHEA-COMP:13974"/>
        <dbReference type="ChEBI" id="CHEBI:15378"/>
        <dbReference type="ChEBI" id="CHEBI:57856"/>
        <dbReference type="ChEBI" id="CHEBI:59789"/>
        <dbReference type="ChEBI" id="CHEBI:138059"/>
        <dbReference type="ChEBI" id="CHEBI:138318"/>
        <dbReference type="EC" id="2.1.1.244"/>
    </reaction>
</comment>
<dbReference type="CDD" id="cd02440">
    <property type="entry name" value="AdoMet_MTases"/>
    <property type="match status" value="1"/>
</dbReference>
<evidence type="ECO:0000256" key="6">
    <source>
        <dbReference type="ARBA" id="ARBA00039449"/>
    </source>
</evidence>
<comment type="similarity">
    <text evidence="1">Belongs to the methyltransferase superfamily. NTM1 family.</text>
</comment>
<dbReference type="AlphaFoldDB" id="A0A1B6IWF2"/>
<dbReference type="Gene3D" id="3.40.50.150">
    <property type="entry name" value="Vaccinia Virus protein VP39"/>
    <property type="match status" value="1"/>
</dbReference>
<dbReference type="PANTHER" id="PTHR12753:SF0">
    <property type="entry name" value="ALPHA N-TERMINAL PROTEIN METHYLTRANSFERASE 1"/>
    <property type="match status" value="1"/>
</dbReference>
<dbReference type="PIRSF" id="PIRSF016958">
    <property type="entry name" value="DUF858_MeTrfase_lik"/>
    <property type="match status" value="1"/>
</dbReference>
<feature type="binding site" evidence="11">
    <location>
        <begin position="119"/>
        <end position="120"/>
    </location>
    <ligand>
        <name>S-adenosyl-L-methionine</name>
        <dbReference type="ChEBI" id="CHEBI:59789"/>
    </ligand>
</feature>
<feature type="binding site" evidence="11">
    <location>
        <position position="75"/>
    </location>
    <ligand>
        <name>S-adenosyl-L-methionine</name>
        <dbReference type="ChEBI" id="CHEBI:59789"/>
    </ligand>
</feature>
<dbReference type="FunFam" id="3.40.50.150:FF:000025">
    <property type="entry name" value="N-terminal Xaa-Pro-Lys N-methyltransferase 1"/>
    <property type="match status" value="1"/>
</dbReference>
<comment type="catalytic activity">
    <reaction evidence="10">
        <text>N-terminal L-alanyl-L-prolyl-L-lysyl-[protein] + 3 S-adenosyl-L-methionine = N-terminal N,N,N-trimethyl-L-alanyl-L-prolyl-L-lysyl-[protein] + 3 S-adenosyl-L-homocysteine + 3 H(+)</text>
        <dbReference type="Rhea" id="RHEA:54712"/>
        <dbReference type="Rhea" id="RHEA-COMP:13785"/>
        <dbReference type="Rhea" id="RHEA-COMP:13971"/>
        <dbReference type="ChEBI" id="CHEBI:15378"/>
        <dbReference type="ChEBI" id="CHEBI:57856"/>
        <dbReference type="ChEBI" id="CHEBI:59789"/>
        <dbReference type="ChEBI" id="CHEBI:138057"/>
        <dbReference type="ChEBI" id="CHEBI:138315"/>
        <dbReference type="EC" id="2.1.1.244"/>
    </reaction>
</comment>
<evidence type="ECO:0000256" key="3">
    <source>
        <dbReference type="ARBA" id="ARBA00022679"/>
    </source>
</evidence>
<evidence type="ECO:0000256" key="11">
    <source>
        <dbReference type="PIRSR" id="PIRSR016958-1"/>
    </source>
</evidence>
<organism evidence="12">
    <name type="scientific">Homalodisca liturata</name>
    <dbReference type="NCBI Taxonomy" id="320908"/>
    <lineage>
        <taxon>Eukaryota</taxon>
        <taxon>Metazoa</taxon>
        <taxon>Ecdysozoa</taxon>
        <taxon>Arthropoda</taxon>
        <taxon>Hexapoda</taxon>
        <taxon>Insecta</taxon>
        <taxon>Pterygota</taxon>
        <taxon>Neoptera</taxon>
        <taxon>Paraneoptera</taxon>
        <taxon>Hemiptera</taxon>
        <taxon>Auchenorrhyncha</taxon>
        <taxon>Membracoidea</taxon>
        <taxon>Cicadellidae</taxon>
        <taxon>Cicadellinae</taxon>
        <taxon>Proconiini</taxon>
        <taxon>Homalodisca</taxon>
    </lineage>
</organism>
<dbReference type="EMBL" id="GECU01016451">
    <property type="protein sequence ID" value="JAS91255.1"/>
    <property type="molecule type" value="Transcribed_RNA"/>
</dbReference>
<dbReference type="GO" id="GO:0071885">
    <property type="term" value="F:N-terminal protein N-methyltransferase activity"/>
    <property type="evidence" value="ECO:0007669"/>
    <property type="project" value="UniProtKB-EC"/>
</dbReference>
<protein>
    <recommendedName>
        <fullName evidence="6">Alpha N-terminal protein methyltransferase 1</fullName>
        <ecNumber evidence="5">2.1.1.244</ecNumber>
    </recommendedName>
    <alternativeName>
        <fullName evidence="7">X-Pro-Lys N-terminal protein methyltransferase 1</fullName>
    </alternativeName>
</protein>
<evidence type="ECO:0000313" key="12">
    <source>
        <dbReference type="EMBL" id="JAS91255.1"/>
    </source>
</evidence>
<proteinExistence type="inferred from homology"/>
<accession>A0A1B6IWF2</accession>
<keyword evidence="4 11" id="KW-0949">S-adenosyl-L-methionine</keyword>
<name>A0A1B6IWF2_9HEMI</name>
<dbReference type="InterPro" id="IPR008576">
    <property type="entry name" value="MeTrfase_NTM1"/>
</dbReference>
<evidence type="ECO:0000256" key="8">
    <source>
        <dbReference type="ARBA" id="ARBA00047306"/>
    </source>
</evidence>
<dbReference type="SUPFAM" id="SSF53335">
    <property type="entry name" value="S-adenosyl-L-methionine-dependent methyltransferases"/>
    <property type="match status" value="1"/>
</dbReference>
<evidence type="ECO:0000256" key="7">
    <source>
        <dbReference type="ARBA" id="ARBA00043129"/>
    </source>
</evidence>